<protein>
    <submittedName>
        <fullName evidence="6">Lipid A Kdo2 1-phosphate O-methyltransferase</fullName>
    </submittedName>
</protein>
<comment type="caution">
    <text evidence="6">The sequence shown here is derived from an EMBL/GenBank/DDBJ whole genome shotgun (WGS) entry which is preliminary data.</text>
</comment>
<keyword evidence="4 5" id="KW-0472">Membrane</keyword>
<evidence type="ECO:0000256" key="5">
    <source>
        <dbReference type="SAM" id="Phobius"/>
    </source>
</evidence>
<feature type="transmembrane region" description="Helical" evidence="5">
    <location>
        <begin position="17"/>
        <end position="34"/>
    </location>
</feature>
<feature type="transmembrane region" description="Helical" evidence="5">
    <location>
        <begin position="114"/>
        <end position="133"/>
    </location>
</feature>
<dbReference type="OrthoDB" id="5471300at2"/>
<dbReference type="EMBL" id="NPDN01000006">
    <property type="protein sequence ID" value="PJZ25154.1"/>
    <property type="molecule type" value="Genomic_DNA"/>
</dbReference>
<evidence type="ECO:0000256" key="4">
    <source>
        <dbReference type="ARBA" id="ARBA00023136"/>
    </source>
</evidence>
<dbReference type="PANTHER" id="PTHR12714">
    <property type="entry name" value="PROTEIN-S ISOPRENYLCYSTEINE O-METHYLTRANSFERASE"/>
    <property type="match status" value="1"/>
</dbReference>
<dbReference type="Gene3D" id="1.20.120.1630">
    <property type="match status" value="1"/>
</dbReference>
<dbReference type="GO" id="GO:0008168">
    <property type="term" value="F:methyltransferase activity"/>
    <property type="evidence" value="ECO:0007669"/>
    <property type="project" value="UniProtKB-KW"/>
</dbReference>
<dbReference type="InterPro" id="IPR007318">
    <property type="entry name" value="Phopholipid_MeTrfase"/>
</dbReference>
<dbReference type="GO" id="GO:0012505">
    <property type="term" value="C:endomembrane system"/>
    <property type="evidence" value="ECO:0007669"/>
    <property type="project" value="UniProtKB-SubCell"/>
</dbReference>
<keyword evidence="6" id="KW-0489">Methyltransferase</keyword>
<evidence type="ECO:0000256" key="1">
    <source>
        <dbReference type="ARBA" id="ARBA00004127"/>
    </source>
</evidence>
<reference evidence="6 7" key="1">
    <citation type="submission" date="2017-07" db="EMBL/GenBank/DDBJ databases">
        <title>Leptospira spp. isolated from tropical soils.</title>
        <authorList>
            <person name="Thibeaux R."/>
            <person name="Iraola G."/>
            <person name="Ferres I."/>
            <person name="Bierque E."/>
            <person name="Girault D."/>
            <person name="Soupe-Gilbert M.-E."/>
            <person name="Picardeau M."/>
            <person name="Goarant C."/>
        </authorList>
    </citation>
    <scope>NUCLEOTIDE SEQUENCE [LARGE SCALE GENOMIC DNA]</scope>
    <source>
        <strain evidence="6 7">MCA1-C-A1</strain>
    </source>
</reference>
<gene>
    <name evidence="6" type="primary">lmtA</name>
    <name evidence="6" type="ORF">CH357_13185</name>
</gene>
<keyword evidence="3 5" id="KW-1133">Transmembrane helix</keyword>
<keyword evidence="2 5" id="KW-0812">Transmembrane</keyword>
<dbReference type="AlphaFoldDB" id="A0A2M9XBX5"/>
<dbReference type="NCBIfam" id="TIGR04571">
    <property type="entry name" value="LmtA_Leptospira"/>
    <property type="match status" value="1"/>
</dbReference>
<evidence type="ECO:0000313" key="7">
    <source>
        <dbReference type="Proteomes" id="UP000232196"/>
    </source>
</evidence>
<dbReference type="GO" id="GO:0032259">
    <property type="term" value="P:methylation"/>
    <property type="evidence" value="ECO:0007669"/>
    <property type="project" value="UniProtKB-KW"/>
</dbReference>
<evidence type="ECO:0000256" key="2">
    <source>
        <dbReference type="ARBA" id="ARBA00022692"/>
    </source>
</evidence>
<name>A0A2M9XBX5_9LEPT</name>
<dbReference type="RefSeq" id="WP_100707223.1">
    <property type="nucleotide sequence ID" value="NZ_NPDL01000005.1"/>
</dbReference>
<dbReference type="Proteomes" id="UP000232196">
    <property type="component" value="Unassembled WGS sequence"/>
</dbReference>
<feature type="transmembrane region" description="Helical" evidence="5">
    <location>
        <begin position="224"/>
        <end position="241"/>
    </location>
</feature>
<proteinExistence type="predicted"/>
<accession>A0A2M9XBX5</accession>
<sequence length="252" mass="29329">MALIEELDQQGNFLFRWRSYIPGFILLLCLYSLSKFEFLEDSYEINLYYAGACFVVSLLGLAVRCFVIGYAPARTSGRNTKEQVADVVNQEGIYSLVRHPLYLGNFLMYLGPVLYFRDVPLLLVFSLFFGFYYERIMFAEEKFLRDKFGQDYLNWADKIPAFIPKFSGYVKPKLGFSFRNILKREYPSLFGILVIFVVFDYAASFKVGFGDWREPWTVITEPQIWAFGIGAAFYTIVRVIVKTTKWLVVEGR</sequence>
<organism evidence="6 7">
    <name type="scientific">Leptospira hartskeerlii</name>
    <dbReference type="NCBI Taxonomy" id="2023177"/>
    <lineage>
        <taxon>Bacteria</taxon>
        <taxon>Pseudomonadati</taxon>
        <taxon>Spirochaetota</taxon>
        <taxon>Spirochaetia</taxon>
        <taxon>Leptospirales</taxon>
        <taxon>Leptospiraceae</taxon>
        <taxon>Leptospira</taxon>
    </lineage>
</organism>
<feature type="transmembrane region" description="Helical" evidence="5">
    <location>
        <begin position="186"/>
        <end position="204"/>
    </location>
</feature>
<keyword evidence="6" id="KW-0808">Transferase</keyword>
<feature type="transmembrane region" description="Helical" evidence="5">
    <location>
        <begin position="46"/>
        <end position="71"/>
    </location>
</feature>
<comment type="subcellular location">
    <subcellularLocation>
        <location evidence="1">Endomembrane system</location>
        <topology evidence="1">Multi-pass membrane protein</topology>
    </subcellularLocation>
</comment>
<dbReference type="PANTHER" id="PTHR12714:SF9">
    <property type="entry name" value="PROTEIN-S-ISOPRENYLCYSTEINE O-METHYLTRANSFERASE"/>
    <property type="match status" value="1"/>
</dbReference>
<evidence type="ECO:0000313" key="6">
    <source>
        <dbReference type="EMBL" id="PJZ25154.1"/>
    </source>
</evidence>
<evidence type="ECO:0000256" key="3">
    <source>
        <dbReference type="ARBA" id="ARBA00022989"/>
    </source>
</evidence>
<dbReference type="InterPro" id="IPR030800">
    <property type="entry name" value="LmtA_Leptospira"/>
</dbReference>
<dbReference type="Pfam" id="PF04191">
    <property type="entry name" value="PEMT"/>
    <property type="match status" value="1"/>
</dbReference>
<keyword evidence="7" id="KW-1185">Reference proteome</keyword>